<evidence type="ECO:0000313" key="3">
    <source>
        <dbReference type="EMBL" id="HHQ50452.1"/>
    </source>
</evidence>
<dbReference type="InterPro" id="IPR016152">
    <property type="entry name" value="PTrfase/Anion_transptr"/>
</dbReference>
<dbReference type="SUPFAM" id="SSF55804">
    <property type="entry name" value="Phoshotransferase/anion transport protein"/>
    <property type="match status" value="1"/>
</dbReference>
<evidence type="ECO:0000259" key="1">
    <source>
        <dbReference type="PROSITE" id="PS51094"/>
    </source>
</evidence>
<dbReference type="InterPro" id="IPR002178">
    <property type="entry name" value="PTS_EIIA_type-2_dom"/>
</dbReference>
<organism evidence="2">
    <name type="scientific">Ignisphaera aggregans</name>
    <dbReference type="NCBI Taxonomy" id="334771"/>
    <lineage>
        <taxon>Archaea</taxon>
        <taxon>Thermoproteota</taxon>
        <taxon>Thermoprotei</taxon>
        <taxon>Desulfurococcales</taxon>
        <taxon>Desulfurococcaceae</taxon>
        <taxon>Ignisphaera</taxon>
    </lineage>
</organism>
<dbReference type="EMBL" id="DRYQ01000052">
    <property type="protein sequence ID" value="HHQ50452.1"/>
    <property type="molecule type" value="Genomic_DNA"/>
</dbReference>
<name>A0A7J2T8P9_9CREN</name>
<gene>
    <name evidence="3" type="ORF">ENM66_03775</name>
    <name evidence="2" type="ORF">ENP99_00730</name>
</gene>
<sequence length="50" mass="5584">MLSNNEKQNLGVLKELAELLDIPGVVERLRSASSREEVIKIIEECSQSKS</sequence>
<protein>
    <recommendedName>
        <fullName evidence="1">PTS EIIA type-2 domain-containing protein</fullName>
    </recommendedName>
</protein>
<dbReference type="EMBL" id="DSLL01000005">
    <property type="protein sequence ID" value="HEH30633.1"/>
    <property type="molecule type" value="Genomic_DNA"/>
</dbReference>
<comment type="caution">
    <text evidence="2">The sequence shown here is derived from an EMBL/GenBank/DDBJ whole genome shotgun (WGS) entry which is preliminary data.</text>
</comment>
<dbReference type="Gene3D" id="3.40.930.10">
    <property type="entry name" value="Mannitol-specific EII, Chain A"/>
    <property type="match status" value="1"/>
</dbReference>
<dbReference type="PROSITE" id="PS51094">
    <property type="entry name" value="PTS_EIIA_TYPE_2"/>
    <property type="match status" value="1"/>
</dbReference>
<proteinExistence type="predicted"/>
<reference evidence="2" key="1">
    <citation type="journal article" date="2020" name="mSystems">
        <title>Genome- and Community-Level Interaction Insights into Carbon Utilization and Element Cycling Functions of Hydrothermarchaeota in Hydrothermal Sediment.</title>
        <authorList>
            <person name="Zhou Z."/>
            <person name="Liu Y."/>
            <person name="Xu W."/>
            <person name="Pan J."/>
            <person name="Luo Z.H."/>
            <person name="Li M."/>
        </authorList>
    </citation>
    <scope>NUCLEOTIDE SEQUENCE [LARGE SCALE GENOMIC DNA]</scope>
    <source>
        <strain evidence="3">SpSt-1105</strain>
        <strain evidence="2">SpSt-27</strain>
    </source>
</reference>
<evidence type="ECO:0000313" key="2">
    <source>
        <dbReference type="EMBL" id="HEH30633.1"/>
    </source>
</evidence>
<dbReference type="AlphaFoldDB" id="A0A7J2T8P9"/>
<accession>A0A7J2T8P9</accession>
<feature type="domain" description="PTS EIIA type-2" evidence="1">
    <location>
        <begin position="1"/>
        <end position="45"/>
    </location>
</feature>